<evidence type="ECO:0000256" key="1">
    <source>
        <dbReference type="SAM" id="MobiDB-lite"/>
    </source>
</evidence>
<dbReference type="EMBL" id="PJEX01000080">
    <property type="protein sequence ID" value="TKW55968.1"/>
    <property type="molecule type" value="Genomic_DNA"/>
</dbReference>
<keyword evidence="2" id="KW-1133">Transmembrane helix</keyword>
<feature type="compositionally biased region" description="Polar residues" evidence="1">
    <location>
        <begin position="599"/>
        <end position="608"/>
    </location>
</feature>
<name>A0A4U6XJ10_9PEZI</name>
<feature type="transmembrane region" description="Helical" evidence="2">
    <location>
        <begin position="151"/>
        <end position="174"/>
    </location>
</feature>
<comment type="caution">
    <text evidence="3">The sequence shown here is derived from an EMBL/GenBank/DDBJ whole genome shotgun (WGS) entry which is preliminary data.</text>
</comment>
<sequence>MPYPFRRAQMPVLTPQDEMENASILRNDADNGYFQGLPARRTSKKKVLMKVLSRWAVTVCIIMSIYTVIIVYSGRTVMDQTTKRQYNALITGLSIALGLAVASSLNHMVAELRWWILSRRFRSKRKVELILQADNLKHTIMLAVRSKRWSIHLAALGWLILTIGSQVGLAAIGLCYSTETADKRALLVPGNVSIANMDTIETAKIVQSKSNALGAQQYTANSYGTISLAYDTASVDKAPPARAIFVPSDPLMFCSDEYCKYVFHETSQESLADLNSNPVTVATDRSINATTRCTAWPVTAGGNGTSTNITVATENDGRFVIGVPVRGGTDQTTFMTRSASAYACGPGCATVTAFEASDAAPWYYACNITVGEVANATRPEHRVGSNLTALAAAAVALQGYAASSLADATTTRTTGFQYQTYPAESVFGTPKGGGTRAMEAMLSRFAIGVVAVAAESNEERVVEGAMPIKGTKLSVSHWDLIHVILTLTAALQLALGVAAALVANRVVVPDGGAVEMAQVMRTMAIRDRTADTAGEAGEKGSGAGAGAGGGPVTSLWIYRDRMSSQEGLYDLHMEEQRFHARAEDGMIEMNHQRPDTGRTSRASTPAKA</sequence>
<feature type="transmembrane region" description="Helical" evidence="2">
    <location>
        <begin position="93"/>
        <end position="116"/>
    </location>
</feature>
<gene>
    <name evidence="3" type="ORF">CTA1_11352</name>
</gene>
<organism evidence="3 4">
    <name type="scientific">Colletotrichum tanaceti</name>
    <dbReference type="NCBI Taxonomy" id="1306861"/>
    <lineage>
        <taxon>Eukaryota</taxon>
        <taxon>Fungi</taxon>
        <taxon>Dikarya</taxon>
        <taxon>Ascomycota</taxon>
        <taxon>Pezizomycotina</taxon>
        <taxon>Sordariomycetes</taxon>
        <taxon>Hypocreomycetidae</taxon>
        <taxon>Glomerellales</taxon>
        <taxon>Glomerellaceae</taxon>
        <taxon>Colletotrichum</taxon>
        <taxon>Colletotrichum destructivum species complex</taxon>
    </lineage>
</organism>
<feature type="transmembrane region" description="Helical" evidence="2">
    <location>
        <begin position="51"/>
        <end position="73"/>
    </location>
</feature>
<evidence type="ECO:0000313" key="3">
    <source>
        <dbReference type="EMBL" id="TKW55968.1"/>
    </source>
</evidence>
<dbReference type="Proteomes" id="UP000310108">
    <property type="component" value="Unassembled WGS sequence"/>
</dbReference>
<keyword evidence="2" id="KW-0472">Membrane</keyword>
<protein>
    <submittedName>
        <fullName evidence="3">Uncharacterized protein</fullName>
    </submittedName>
</protein>
<accession>A0A4U6XJ10</accession>
<evidence type="ECO:0000313" key="4">
    <source>
        <dbReference type="Proteomes" id="UP000310108"/>
    </source>
</evidence>
<keyword evidence="2" id="KW-0812">Transmembrane</keyword>
<evidence type="ECO:0000256" key="2">
    <source>
        <dbReference type="SAM" id="Phobius"/>
    </source>
</evidence>
<proteinExistence type="predicted"/>
<reference evidence="3 4" key="1">
    <citation type="journal article" date="2019" name="PLoS ONE">
        <title>Comparative genome analysis indicates high evolutionary potential of pathogenicity genes in Colletotrichum tanaceti.</title>
        <authorList>
            <person name="Lelwala R.V."/>
            <person name="Korhonen P.K."/>
            <person name="Young N.D."/>
            <person name="Scott J.B."/>
            <person name="Ades P.A."/>
            <person name="Gasser R.B."/>
            <person name="Taylor P.W.J."/>
        </authorList>
    </citation>
    <scope>NUCLEOTIDE SEQUENCE [LARGE SCALE GENOMIC DNA]</scope>
    <source>
        <strain evidence="3">BRIP57314</strain>
    </source>
</reference>
<feature type="compositionally biased region" description="Basic and acidic residues" evidence="1">
    <location>
        <begin position="587"/>
        <end position="598"/>
    </location>
</feature>
<feature type="region of interest" description="Disordered" evidence="1">
    <location>
        <begin position="587"/>
        <end position="608"/>
    </location>
</feature>
<keyword evidence="4" id="KW-1185">Reference proteome</keyword>
<dbReference type="AlphaFoldDB" id="A0A4U6XJ10"/>